<reference evidence="2" key="2">
    <citation type="submission" date="2013-04" db="UniProtKB">
        <authorList>
            <consortium name="EnsemblPlants"/>
        </authorList>
    </citation>
    <scope>IDENTIFICATION</scope>
</reference>
<dbReference type="InterPro" id="IPR046829">
    <property type="entry name" value="Calmod_bind_C"/>
</dbReference>
<name>J3NA28_ORYBR</name>
<dbReference type="EnsemblPlants" id="OB11G26640.1">
    <property type="protein sequence ID" value="OB11G26640.1"/>
    <property type="gene ID" value="OB11G26640"/>
</dbReference>
<keyword evidence="3" id="KW-1185">Reference proteome</keyword>
<dbReference type="Proteomes" id="UP000006038">
    <property type="component" value="Chromosome 11"/>
</dbReference>
<evidence type="ECO:0000313" key="3">
    <source>
        <dbReference type="Proteomes" id="UP000006038"/>
    </source>
</evidence>
<reference evidence="2" key="1">
    <citation type="journal article" date="2013" name="Nat. Commun.">
        <title>Whole-genome sequencing of Oryza brachyantha reveals mechanisms underlying Oryza genome evolution.</title>
        <authorList>
            <person name="Chen J."/>
            <person name="Huang Q."/>
            <person name="Gao D."/>
            <person name="Wang J."/>
            <person name="Lang Y."/>
            <person name="Liu T."/>
            <person name="Li B."/>
            <person name="Bai Z."/>
            <person name="Luis Goicoechea J."/>
            <person name="Liang C."/>
            <person name="Chen C."/>
            <person name="Zhang W."/>
            <person name="Sun S."/>
            <person name="Liao Y."/>
            <person name="Zhang X."/>
            <person name="Yang L."/>
            <person name="Song C."/>
            <person name="Wang M."/>
            <person name="Shi J."/>
            <person name="Liu G."/>
            <person name="Liu J."/>
            <person name="Zhou H."/>
            <person name="Zhou W."/>
            <person name="Yu Q."/>
            <person name="An N."/>
            <person name="Chen Y."/>
            <person name="Cai Q."/>
            <person name="Wang B."/>
            <person name="Liu B."/>
            <person name="Min J."/>
            <person name="Huang Y."/>
            <person name="Wu H."/>
            <person name="Li Z."/>
            <person name="Zhang Y."/>
            <person name="Yin Y."/>
            <person name="Song W."/>
            <person name="Jiang J."/>
            <person name="Jackson S.A."/>
            <person name="Wing R.A."/>
            <person name="Wang J."/>
            <person name="Chen M."/>
        </authorList>
    </citation>
    <scope>NUCLEOTIDE SEQUENCE [LARGE SCALE GENOMIC DNA]</scope>
    <source>
        <strain evidence="2">cv. IRGC 101232</strain>
    </source>
</reference>
<dbReference type="AlphaFoldDB" id="J3NA28"/>
<proteinExistence type="predicted"/>
<organism evidence="2">
    <name type="scientific">Oryza brachyantha</name>
    <name type="common">malo sina</name>
    <dbReference type="NCBI Taxonomy" id="4533"/>
    <lineage>
        <taxon>Eukaryota</taxon>
        <taxon>Viridiplantae</taxon>
        <taxon>Streptophyta</taxon>
        <taxon>Embryophyta</taxon>
        <taxon>Tracheophyta</taxon>
        <taxon>Spermatophyta</taxon>
        <taxon>Magnoliopsida</taxon>
        <taxon>Liliopsida</taxon>
        <taxon>Poales</taxon>
        <taxon>Poaceae</taxon>
        <taxon>BOP clade</taxon>
        <taxon>Oryzoideae</taxon>
        <taxon>Oryzeae</taxon>
        <taxon>Oryzinae</taxon>
        <taxon>Oryza</taxon>
    </lineage>
</organism>
<dbReference type="Gramene" id="OB11G26640.1">
    <property type="protein sequence ID" value="OB11G26640.1"/>
    <property type="gene ID" value="OB11G26640"/>
</dbReference>
<dbReference type="Pfam" id="PF20452">
    <property type="entry name" value="Calmod_bind_C"/>
    <property type="match status" value="1"/>
</dbReference>
<accession>J3NA28</accession>
<dbReference type="STRING" id="4533.J3NA28"/>
<feature type="domain" description="Calmodulin binding protein C-terminal" evidence="1">
    <location>
        <begin position="13"/>
        <end position="49"/>
    </location>
</feature>
<evidence type="ECO:0000259" key="1">
    <source>
        <dbReference type="Pfam" id="PF20452"/>
    </source>
</evidence>
<sequence>MLESVILEGNCNLKSYRVEEQNGVVIFFNCVHDLVGAEFRGFYGSKDSFEVCVDTSILLQTQTLVYVTPALSLRGGSGGDACDRGARPTCCCLAVARAGCRKPCDCDDGGGGAPFSLHLGIKAYGGAVEWPDLASPRSANGDGGRRRAG</sequence>
<protein>
    <recommendedName>
        <fullName evidence="1">Calmodulin binding protein C-terminal domain-containing protein</fullName>
    </recommendedName>
</protein>
<evidence type="ECO:0000313" key="2">
    <source>
        <dbReference type="EnsemblPlants" id="OB11G26640.1"/>
    </source>
</evidence>
<dbReference type="HOGENOM" id="CLU_1752536_0_0_1"/>